<dbReference type="EMBL" id="CAJOBS010000756">
    <property type="protein sequence ID" value="CAF4637451.1"/>
    <property type="molecule type" value="Genomic_DNA"/>
</dbReference>
<dbReference type="Gene3D" id="3.30.1140.40">
    <property type="entry name" value="Tctex-1"/>
    <property type="match status" value="1"/>
</dbReference>
<organism evidence="3 5">
    <name type="scientific">Rotaria socialis</name>
    <dbReference type="NCBI Taxonomy" id="392032"/>
    <lineage>
        <taxon>Eukaryota</taxon>
        <taxon>Metazoa</taxon>
        <taxon>Spiralia</taxon>
        <taxon>Gnathifera</taxon>
        <taxon>Rotifera</taxon>
        <taxon>Eurotatoria</taxon>
        <taxon>Bdelloidea</taxon>
        <taxon>Philodinida</taxon>
        <taxon>Philodinidae</taxon>
        <taxon>Rotaria</taxon>
    </lineage>
</organism>
<dbReference type="Proteomes" id="UP000663865">
    <property type="component" value="Unassembled WGS sequence"/>
</dbReference>
<name>A0A818NRD0_9BILA</name>
<comment type="caution">
    <text evidence="3">The sequence shown here is derived from an EMBL/GenBank/DDBJ whole genome shotgun (WGS) entry which is preliminary data.</text>
</comment>
<dbReference type="Proteomes" id="UP000663838">
    <property type="component" value="Unassembled WGS sequence"/>
</dbReference>
<feature type="region of interest" description="Disordered" evidence="2">
    <location>
        <begin position="1"/>
        <end position="25"/>
    </location>
</feature>
<proteinExistence type="inferred from homology"/>
<protein>
    <submittedName>
        <fullName evidence="3">Uncharacterized protein</fullName>
    </submittedName>
</protein>
<evidence type="ECO:0000313" key="3">
    <source>
        <dbReference type="EMBL" id="CAF3611616.1"/>
    </source>
</evidence>
<evidence type="ECO:0000256" key="1">
    <source>
        <dbReference type="ARBA" id="ARBA00005361"/>
    </source>
</evidence>
<dbReference type="AlphaFoldDB" id="A0A818NRD0"/>
<comment type="similarity">
    <text evidence="1">Belongs to the dynein light chain Tctex-type family.</text>
</comment>
<dbReference type="InterPro" id="IPR005334">
    <property type="entry name" value="Tctex-1-like"/>
</dbReference>
<dbReference type="EMBL" id="CAJNYV010003780">
    <property type="protein sequence ID" value="CAF3611616.1"/>
    <property type="molecule type" value="Genomic_DNA"/>
</dbReference>
<dbReference type="Pfam" id="PF03645">
    <property type="entry name" value="Tctex-1"/>
    <property type="match status" value="1"/>
</dbReference>
<dbReference type="InterPro" id="IPR038586">
    <property type="entry name" value="Tctex-1-like_sf"/>
</dbReference>
<gene>
    <name evidence="3" type="ORF">KIK155_LOCUS21457</name>
    <name evidence="4" type="ORF">TOA249_LOCUS13027</name>
</gene>
<accession>A0A818NRD0</accession>
<evidence type="ECO:0000256" key="2">
    <source>
        <dbReference type="SAM" id="MobiDB-lite"/>
    </source>
</evidence>
<evidence type="ECO:0000313" key="5">
    <source>
        <dbReference type="Proteomes" id="UP000663865"/>
    </source>
</evidence>
<feature type="compositionally biased region" description="Low complexity" evidence="2">
    <location>
        <begin position="1"/>
        <end position="19"/>
    </location>
</feature>
<evidence type="ECO:0000313" key="4">
    <source>
        <dbReference type="EMBL" id="CAF4637451.1"/>
    </source>
</evidence>
<reference evidence="3" key="1">
    <citation type="submission" date="2021-02" db="EMBL/GenBank/DDBJ databases">
        <authorList>
            <person name="Nowell W R."/>
        </authorList>
    </citation>
    <scope>NUCLEOTIDE SEQUENCE</scope>
</reference>
<sequence length="166" mass="18565">MATSVAAPYVSVSSSTPSSRNNQRVSQLTSIDNNSHRTNVNKETMISVPSDGVPVKFGDNLFSVLIKDQVSQLLDLPHIKQLDHVEENAVRKLTHDITEMLKRIVAQHVKDNYKAIIQVISYPKQDESSIVIMSRCLWNHRTDDVLSVEIDTDAFKFVIIIHGVAA</sequence>